<accession>A0ABW5BS64</accession>
<organism evidence="1 2">
    <name type="scientific">Kiloniella antarctica</name>
    <dbReference type="NCBI Taxonomy" id="1550907"/>
    <lineage>
        <taxon>Bacteria</taxon>
        <taxon>Pseudomonadati</taxon>
        <taxon>Pseudomonadota</taxon>
        <taxon>Alphaproteobacteria</taxon>
        <taxon>Rhodospirillales</taxon>
        <taxon>Kiloniellaceae</taxon>
        <taxon>Kiloniella</taxon>
    </lineage>
</organism>
<dbReference type="EMBL" id="JBHUII010000011">
    <property type="protein sequence ID" value="MFD2207620.1"/>
    <property type="molecule type" value="Genomic_DNA"/>
</dbReference>
<gene>
    <name evidence="1" type="ORF">ACFSKO_18535</name>
</gene>
<comment type="caution">
    <text evidence="1">The sequence shown here is derived from an EMBL/GenBank/DDBJ whole genome shotgun (WGS) entry which is preliminary data.</text>
</comment>
<name>A0ABW5BS64_9PROT</name>
<reference evidence="2" key="1">
    <citation type="journal article" date="2019" name="Int. J. Syst. Evol. Microbiol.">
        <title>The Global Catalogue of Microorganisms (GCM) 10K type strain sequencing project: providing services to taxonomists for standard genome sequencing and annotation.</title>
        <authorList>
            <consortium name="The Broad Institute Genomics Platform"/>
            <consortium name="The Broad Institute Genome Sequencing Center for Infectious Disease"/>
            <person name="Wu L."/>
            <person name="Ma J."/>
        </authorList>
    </citation>
    <scope>NUCLEOTIDE SEQUENCE [LARGE SCALE GENOMIC DNA]</scope>
    <source>
        <strain evidence="2">CGMCC 4.7192</strain>
    </source>
</reference>
<dbReference type="RefSeq" id="WP_380254418.1">
    <property type="nucleotide sequence ID" value="NZ_JBHUII010000011.1"/>
</dbReference>
<proteinExistence type="predicted"/>
<sequence>MRQNLVDLLLVTTFVFSVNIKTVVSAELDITKLQCDGIDDKEDLASFAFWLDGYVSGINKASSITFTKIENLIEETIKACNQNPEKTVFEVVKKLKQ</sequence>
<evidence type="ECO:0000313" key="1">
    <source>
        <dbReference type="EMBL" id="MFD2207620.1"/>
    </source>
</evidence>
<keyword evidence="2" id="KW-1185">Reference proteome</keyword>
<dbReference type="Proteomes" id="UP001597294">
    <property type="component" value="Unassembled WGS sequence"/>
</dbReference>
<protein>
    <submittedName>
        <fullName evidence="1">HdeA/HdeB family chaperone</fullName>
    </submittedName>
</protein>
<evidence type="ECO:0000313" key="2">
    <source>
        <dbReference type="Proteomes" id="UP001597294"/>
    </source>
</evidence>